<dbReference type="EMBL" id="CP012159">
    <property type="protein sequence ID" value="AKT39448.1"/>
    <property type="molecule type" value="Genomic_DNA"/>
</dbReference>
<dbReference type="SUPFAM" id="SSF63411">
    <property type="entry name" value="LuxS/MPP-like metallohydrolase"/>
    <property type="match status" value="2"/>
</dbReference>
<keyword evidence="6" id="KW-1185">Reference proteome</keyword>
<dbReference type="PANTHER" id="PTHR11851:SF224">
    <property type="entry name" value="PROCESSING PROTEASE"/>
    <property type="match status" value="1"/>
</dbReference>
<dbReference type="InterPro" id="IPR011249">
    <property type="entry name" value="Metalloenz_LuxS/M16"/>
</dbReference>
<feature type="signal peptide" evidence="2">
    <location>
        <begin position="1"/>
        <end position="20"/>
    </location>
</feature>
<dbReference type="InterPro" id="IPR050361">
    <property type="entry name" value="MPP/UQCRC_Complex"/>
</dbReference>
<evidence type="ECO:0000259" key="3">
    <source>
        <dbReference type="Pfam" id="PF00675"/>
    </source>
</evidence>
<accession>A0A0K1EFT8</accession>
<dbReference type="Pfam" id="PF05193">
    <property type="entry name" value="Peptidase_M16_C"/>
    <property type="match status" value="1"/>
</dbReference>
<dbReference type="OrthoDB" id="9811314at2"/>
<dbReference type="InterPro" id="IPR007863">
    <property type="entry name" value="Peptidase_M16_C"/>
</dbReference>
<protein>
    <recommendedName>
        <fullName evidence="7">Peptidase M16</fullName>
    </recommendedName>
</protein>
<name>A0A0K1EFT8_CHOCO</name>
<dbReference type="PANTHER" id="PTHR11851">
    <property type="entry name" value="METALLOPROTEASE"/>
    <property type="match status" value="1"/>
</dbReference>
<sequence length="515" mass="54574">MSRRTTLRAALCAGMLGALVGCGSTPPTNGTSAQHPETPPTTERPKADVGSAPDLLGPMPELGSPKEFNPPPPVVFEAANGMKVWLLERHALPLVSVSLVIPYGASSDPAGGAGLSYITADMMDEGAGKRDAVELSSAVKDLGATLSLSARTDGSVASLTVLKKNVEPAFSILADVVVRPRFDAKEWKRVSDLWQNGLRKRGDDPAQVARVVSSAALYGPGSPYGHPSDGLLADAQKIKLADVKAFYQSVWRPDRATLVVTGDITKDEVLKLVERDLRGWKAPKKAPPSEVVPATNGSWKPPRLLLVDRAEAPQSVIMVLRDGVAASDSRAPLLDLINSALGGSFTSRLNQNLREEKGWTYGANSAFTETRGRGAFVAKAAVVAEATGPALKEMLGELTKMADAGLTPEEFSKVRAKDRADLVEIYETTSRTAQRLSMLSLLGLPPAHDVRATEARQKSTLAQLAELSSAVDPKSAVVLVVGPRVQIEPQLQSLGLGEPVFWDAEGRPVAATPTP</sequence>
<dbReference type="Proteomes" id="UP000067626">
    <property type="component" value="Chromosome"/>
</dbReference>
<reference evidence="5 6" key="1">
    <citation type="submission" date="2015-07" db="EMBL/GenBank/DDBJ databases">
        <title>Genome analysis of myxobacterium Chondromyces crocatus Cm c5 reveals a high potential for natural compound synthesis and the genetic basis for the loss of fruiting body formation.</title>
        <authorList>
            <person name="Zaburannyi N."/>
            <person name="Bunk B."/>
            <person name="Maier J."/>
            <person name="Overmann J."/>
            <person name="Mueller R."/>
        </authorList>
    </citation>
    <scope>NUCLEOTIDE SEQUENCE [LARGE SCALE GENOMIC DNA]</scope>
    <source>
        <strain evidence="5 6">Cm c5</strain>
    </source>
</reference>
<keyword evidence="2" id="KW-0732">Signal</keyword>
<evidence type="ECO:0000259" key="4">
    <source>
        <dbReference type="Pfam" id="PF05193"/>
    </source>
</evidence>
<dbReference type="KEGG" id="ccro:CMC5_035950"/>
<evidence type="ECO:0000256" key="2">
    <source>
        <dbReference type="SAM" id="SignalP"/>
    </source>
</evidence>
<dbReference type="AlphaFoldDB" id="A0A0K1EFT8"/>
<feature type="domain" description="Peptidase M16 C-terminal" evidence="4">
    <location>
        <begin position="237"/>
        <end position="416"/>
    </location>
</feature>
<evidence type="ECO:0000256" key="1">
    <source>
        <dbReference type="SAM" id="MobiDB-lite"/>
    </source>
</evidence>
<dbReference type="Pfam" id="PF00675">
    <property type="entry name" value="Peptidase_M16"/>
    <property type="match status" value="1"/>
</dbReference>
<dbReference type="RefSeq" id="WP_050431533.1">
    <property type="nucleotide sequence ID" value="NZ_CP012159.1"/>
</dbReference>
<feature type="region of interest" description="Disordered" evidence="1">
    <location>
        <begin position="23"/>
        <end position="68"/>
    </location>
</feature>
<dbReference type="PROSITE" id="PS51257">
    <property type="entry name" value="PROKAR_LIPOPROTEIN"/>
    <property type="match status" value="1"/>
</dbReference>
<evidence type="ECO:0000313" key="6">
    <source>
        <dbReference type="Proteomes" id="UP000067626"/>
    </source>
</evidence>
<dbReference type="GO" id="GO:0046872">
    <property type="term" value="F:metal ion binding"/>
    <property type="evidence" value="ECO:0007669"/>
    <property type="project" value="InterPro"/>
</dbReference>
<feature type="domain" description="Peptidase M16 N-terminal" evidence="3">
    <location>
        <begin position="91"/>
        <end position="190"/>
    </location>
</feature>
<feature type="chain" id="PRO_5005459405" description="Peptidase M16" evidence="2">
    <location>
        <begin position="21"/>
        <end position="515"/>
    </location>
</feature>
<proteinExistence type="predicted"/>
<organism evidence="5 6">
    <name type="scientific">Chondromyces crocatus</name>
    <dbReference type="NCBI Taxonomy" id="52"/>
    <lineage>
        <taxon>Bacteria</taxon>
        <taxon>Pseudomonadati</taxon>
        <taxon>Myxococcota</taxon>
        <taxon>Polyangia</taxon>
        <taxon>Polyangiales</taxon>
        <taxon>Polyangiaceae</taxon>
        <taxon>Chondromyces</taxon>
    </lineage>
</organism>
<dbReference type="Gene3D" id="3.30.830.10">
    <property type="entry name" value="Metalloenzyme, LuxS/M16 peptidase-like"/>
    <property type="match status" value="2"/>
</dbReference>
<feature type="compositionally biased region" description="Polar residues" evidence="1">
    <location>
        <begin position="25"/>
        <end position="35"/>
    </location>
</feature>
<gene>
    <name evidence="5" type="ORF">CMC5_035950</name>
</gene>
<evidence type="ECO:0000313" key="5">
    <source>
        <dbReference type="EMBL" id="AKT39448.1"/>
    </source>
</evidence>
<dbReference type="STRING" id="52.CMC5_035950"/>
<evidence type="ECO:0008006" key="7">
    <source>
        <dbReference type="Google" id="ProtNLM"/>
    </source>
</evidence>
<dbReference type="InterPro" id="IPR011765">
    <property type="entry name" value="Pept_M16_N"/>
</dbReference>